<feature type="domain" description="Galectin" evidence="4">
    <location>
        <begin position="93"/>
        <end position="225"/>
    </location>
</feature>
<accession>A0A8W8L9V9</accession>
<evidence type="ECO:0000259" key="4">
    <source>
        <dbReference type="PROSITE" id="PS51304"/>
    </source>
</evidence>
<evidence type="ECO:0000256" key="2">
    <source>
        <dbReference type="RuleBase" id="RU102079"/>
    </source>
</evidence>
<dbReference type="Gene3D" id="2.60.120.200">
    <property type="match status" value="1"/>
</dbReference>
<proteinExistence type="predicted"/>
<sequence length="225" mass="25646">MRKQKAQYLDGPEVQDFDDSDDLPERWQTEEDLSSEVPTDDGYPDVSYPLSPVPLDSAYGYPASGFKLHYQRPPRRPDEKSHSSHIYNPAMPLSATIPGGAEVGRRISIEGVAGQQKFSVQLTDSYQVDVGLFLSPVIHWGADSGTVVLNIRCSGSWGREIREKDNFPFEADEKFTIEIIFREDQYEIVVNNHQTYEFPYRLLPTEKFQTLVVEGDVRLCHVKFL</sequence>
<dbReference type="InterPro" id="IPR001079">
    <property type="entry name" value="Galectin_CRD"/>
</dbReference>
<dbReference type="SUPFAM" id="SSF49899">
    <property type="entry name" value="Concanavalin A-like lectins/glucanases"/>
    <property type="match status" value="1"/>
</dbReference>
<reference evidence="5" key="1">
    <citation type="submission" date="2022-08" db="UniProtKB">
        <authorList>
            <consortium name="EnsemblMetazoa"/>
        </authorList>
    </citation>
    <scope>IDENTIFICATION</scope>
    <source>
        <strain evidence="5">05x7-T-G4-1.051#20</strain>
    </source>
</reference>
<dbReference type="PANTHER" id="PTHR11346:SF147">
    <property type="entry name" value="GALECTIN"/>
    <property type="match status" value="1"/>
</dbReference>
<dbReference type="GO" id="GO:0030246">
    <property type="term" value="F:carbohydrate binding"/>
    <property type="evidence" value="ECO:0007669"/>
    <property type="project" value="UniProtKB-UniRule"/>
</dbReference>
<organism evidence="5 6">
    <name type="scientific">Magallana gigas</name>
    <name type="common">Pacific oyster</name>
    <name type="synonym">Crassostrea gigas</name>
    <dbReference type="NCBI Taxonomy" id="29159"/>
    <lineage>
        <taxon>Eukaryota</taxon>
        <taxon>Metazoa</taxon>
        <taxon>Spiralia</taxon>
        <taxon>Lophotrochozoa</taxon>
        <taxon>Mollusca</taxon>
        <taxon>Bivalvia</taxon>
        <taxon>Autobranchia</taxon>
        <taxon>Pteriomorphia</taxon>
        <taxon>Ostreida</taxon>
        <taxon>Ostreoidea</taxon>
        <taxon>Ostreidae</taxon>
        <taxon>Magallana</taxon>
    </lineage>
</organism>
<evidence type="ECO:0000313" key="6">
    <source>
        <dbReference type="Proteomes" id="UP000005408"/>
    </source>
</evidence>
<name>A0A8W8L9V9_MAGGI</name>
<dbReference type="EnsemblMetazoa" id="G27308.3">
    <property type="protein sequence ID" value="G27308.3:cds"/>
    <property type="gene ID" value="G27308"/>
</dbReference>
<dbReference type="SMART" id="SM00908">
    <property type="entry name" value="Gal-bind_lectin"/>
    <property type="match status" value="1"/>
</dbReference>
<dbReference type="Pfam" id="PF00337">
    <property type="entry name" value="Gal-bind_lectin"/>
    <property type="match status" value="1"/>
</dbReference>
<dbReference type="EnsemblMetazoa" id="G27308.5">
    <property type="protein sequence ID" value="G27308.5:cds"/>
    <property type="gene ID" value="G27308"/>
</dbReference>
<dbReference type="PROSITE" id="PS51304">
    <property type="entry name" value="GALECTIN"/>
    <property type="match status" value="1"/>
</dbReference>
<evidence type="ECO:0000256" key="3">
    <source>
        <dbReference type="SAM" id="MobiDB-lite"/>
    </source>
</evidence>
<keyword evidence="6" id="KW-1185">Reference proteome</keyword>
<keyword evidence="1 2" id="KW-0430">Lectin</keyword>
<feature type="compositionally biased region" description="Acidic residues" evidence="3">
    <location>
        <begin position="30"/>
        <end position="43"/>
    </location>
</feature>
<protein>
    <recommendedName>
        <fullName evidence="2">Galectin</fullName>
    </recommendedName>
</protein>
<dbReference type="OrthoDB" id="6251307at2759"/>
<dbReference type="Proteomes" id="UP000005408">
    <property type="component" value="Unassembled WGS sequence"/>
</dbReference>
<dbReference type="SMART" id="SM00276">
    <property type="entry name" value="GLECT"/>
    <property type="match status" value="1"/>
</dbReference>
<evidence type="ECO:0000313" key="5">
    <source>
        <dbReference type="EnsemblMetazoa" id="G27308.3:cds"/>
    </source>
</evidence>
<feature type="compositionally biased region" description="Acidic residues" evidence="3">
    <location>
        <begin position="13"/>
        <end position="22"/>
    </location>
</feature>
<dbReference type="InterPro" id="IPR044156">
    <property type="entry name" value="Galectin-like"/>
</dbReference>
<feature type="region of interest" description="Disordered" evidence="3">
    <location>
        <begin position="1"/>
        <end position="49"/>
    </location>
</feature>
<dbReference type="InterPro" id="IPR013320">
    <property type="entry name" value="ConA-like_dom_sf"/>
</dbReference>
<evidence type="ECO:0000256" key="1">
    <source>
        <dbReference type="ARBA" id="ARBA00022734"/>
    </source>
</evidence>
<dbReference type="AlphaFoldDB" id="A0A8W8L9V9"/>
<dbReference type="PANTHER" id="PTHR11346">
    <property type="entry name" value="GALECTIN"/>
    <property type="match status" value="1"/>
</dbReference>
<dbReference type="CDD" id="cd00070">
    <property type="entry name" value="GLECT"/>
    <property type="match status" value="1"/>
</dbReference>